<organism evidence="2 3">
    <name type="scientific">Legionella spiritensis</name>
    <dbReference type="NCBI Taxonomy" id="452"/>
    <lineage>
        <taxon>Bacteria</taxon>
        <taxon>Pseudomonadati</taxon>
        <taxon>Pseudomonadota</taxon>
        <taxon>Gammaproteobacteria</taxon>
        <taxon>Legionellales</taxon>
        <taxon>Legionellaceae</taxon>
        <taxon>Legionella</taxon>
    </lineage>
</organism>
<dbReference type="RefSeq" id="WP_058483832.1">
    <property type="nucleotide sequence ID" value="NZ_CAAAII010000008.1"/>
</dbReference>
<sequence>MPYVIAMIVMALWSSQLVAQDTELKLYRPFGEEMSRGRLIVSHQVGGVCIQQSMRIKREDAWRCIAAGKTYDPCFIRKFGSHLEAVCPASPWAGNGVLVKLDRPADNNDLVELDMSKTYPWAVELATGEKCEAIDDDETYDNLPVRYRCDSQTVLIGHLQRCKAIWTILQRGITGQVTTAALKKAWF</sequence>
<keyword evidence="1" id="KW-0732">Signal</keyword>
<dbReference type="OrthoDB" id="5641192at2"/>
<feature type="signal peptide" evidence="1">
    <location>
        <begin position="1"/>
        <end position="19"/>
    </location>
</feature>
<dbReference type="Proteomes" id="UP000054877">
    <property type="component" value="Unassembled WGS sequence"/>
</dbReference>
<dbReference type="STRING" id="452.Lspi_1912"/>
<evidence type="ECO:0000313" key="2">
    <source>
        <dbReference type="EMBL" id="KTD62062.1"/>
    </source>
</evidence>
<gene>
    <name evidence="2" type="ORF">Lspi_1912</name>
</gene>
<keyword evidence="3" id="KW-1185">Reference proteome</keyword>
<reference evidence="2 3" key="1">
    <citation type="submission" date="2015-11" db="EMBL/GenBank/DDBJ databases">
        <title>Genomic analysis of 38 Legionella species identifies large and diverse effector repertoires.</title>
        <authorList>
            <person name="Burstein D."/>
            <person name="Amaro F."/>
            <person name="Zusman T."/>
            <person name="Lifshitz Z."/>
            <person name="Cohen O."/>
            <person name="Gilbert J.A."/>
            <person name="Pupko T."/>
            <person name="Shuman H.A."/>
            <person name="Segal G."/>
        </authorList>
    </citation>
    <scope>NUCLEOTIDE SEQUENCE [LARGE SCALE GENOMIC DNA]</scope>
    <source>
        <strain evidence="2 3">Mt.St.Helens-9</strain>
    </source>
</reference>
<dbReference type="PATRIC" id="fig|452.5.peg.2099"/>
<evidence type="ECO:0000313" key="3">
    <source>
        <dbReference type="Proteomes" id="UP000054877"/>
    </source>
</evidence>
<comment type="caution">
    <text evidence="2">The sequence shown here is derived from an EMBL/GenBank/DDBJ whole genome shotgun (WGS) entry which is preliminary data.</text>
</comment>
<name>A0A0W0YZH6_LEGSP</name>
<dbReference type="AlphaFoldDB" id="A0A0W0YZH6"/>
<evidence type="ECO:0000256" key="1">
    <source>
        <dbReference type="SAM" id="SignalP"/>
    </source>
</evidence>
<accession>A0A0W0YZH6</accession>
<dbReference type="EMBL" id="LNYX01000030">
    <property type="protein sequence ID" value="KTD62062.1"/>
    <property type="molecule type" value="Genomic_DNA"/>
</dbReference>
<protein>
    <submittedName>
        <fullName evidence="2">Uncharacterized protein</fullName>
    </submittedName>
</protein>
<proteinExistence type="predicted"/>
<feature type="chain" id="PRO_5006918114" evidence="1">
    <location>
        <begin position="20"/>
        <end position="187"/>
    </location>
</feature>